<name>A0A1X7TBY6_AMPQE</name>
<evidence type="ECO:0008006" key="2">
    <source>
        <dbReference type="Google" id="ProtNLM"/>
    </source>
</evidence>
<dbReference type="AlphaFoldDB" id="A0A1X7TBY6"/>
<protein>
    <recommendedName>
        <fullName evidence="2">Endonuclease/reverse transcript</fullName>
    </recommendedName>
</protein>
<proteinExistence type="predicted"/>
<sequence length="144" mass="16692">RPILEYASSIWDPPSPTVSSQLEAVQHFGLKIAFKSWSIPYHHLLNLSQLTSLSHRRFKFKIVLLFKIKENLSFTPFHPLQIKAPSCYSLRSNNNGNFSQITCKTSTYSNSFYPSAINQWNYLPPPLKLSLSLSYIKFFIDHRL</sequence>
<dbReference type="EnsemblMetazoa" id="Aqu2.1.12072_001">
    <property type="protein sequence ID" value="Aqu2.1.12072_001"/>
    <property type="gene ID" value="Aqu2.1.12072"/>
</dbReference>
<accession>A0A1X7TBY6</accession>
<dbReference type="OMA" id="ACKTETY"/>
<dbReference type="InParanoid" id="A0A1X7TBY6"/>
<reference evidence="1" key="1">
    <citation type="submission" date="2017-05" db="UniProtKB">
        <authorList>
            <consortium name="EnsemblMetazoa"/>
        </authorList>
    </citation>
    <scope>IDENTIFICATION</scope>
</reference>
<evidence type="ECO:0000313" key="1">
    <source>
        <dbReference type="EnsemblMetazoa" id="Aqu2.1.12072_001"/>
    </source>
</evidence>
<organism evidence="1">
    <name type="scientific">Amphimedon queenslandica</name>
    <name type="common">Sponge</name>
    <dbReference type="NCBI Taxonomy" id="400682"/>
    <lineage>
        <taxon>Eukaryota</taxon>
        <taxon>Metazoa</taxon>
        <taxon>Porifera</taxon>
        <taxon>Demospongiae</taxon>
        <taxon>Heteroscleromorpha</taxon>
        <taxon>Haplosclerida</taxon>
        <taxon>Niphatidae</taxon>
        <taxon>Amphimedon</taxon>
    </lineage>
</organism>